<sequence length="175" mass="20705">MKQVTKRTLWSTMGVVLLATVLGQTAAYADRDDRRDRGPRQEHRAGHNKHERGGNWKQQHHHDNRQWNNRGPQRPVIVQHNVHHQYQFRDHDRAYLQRNYARSLRTVRYDHRPHFQMGYAMLPAYRPYITPVPAYVLRTLPPPPPGYVIGYYQGYNVVYDPVTYVVLSAIDLLVR</sequence>
<evidence type="ECO:0000256" key="1">
    <source>
        <dbReference type="SAM" id="MobiDB-lite"/>
    </source>
</evidence>
<feature type="compositionally biased region" description="Basic and acidic residues" evidence="1">
    <location>
        <begin position="30"/>
        <end position="45"/>
    </location>
</feature>
<dbReference type="Proteomes" id="UP000198305">
    <property type="component" value="Unassembled WGS sequence"/>
</dbReference>
<dbReference type="EMBL" id="FZOA01000004">
    <property type="protein sequence ID" value="SNR80564.1"/>
    <property type="molecule type" value="Genomic_DNA"/>
</dbReference>
<dbReference type="RefSeq" id="WP_143738695.1">
    <property type="nucleotide sequence ID" value="NZ_FZOA01000004.1"/>
</dbReference>
<evidence type="ECO:0000313" key="4">
    <source>
        <dbReference type="Proteomes" id="UP000198305"/>
    </source>
</evidence>
<evidence type="ECO:0008006" key="5">
    <source>
        <dbReference type="Google" id="ProtNLM"/>
    </source>
</evidence>
<evidence type="ECO:0000256" key="2">
    <source>
        <dbReference type="SAM" id="SignalP"/>
    </source>
</evidence>
<organism evidence="3 4">
    <name type="scientific">Methylobacillus rhizosphaerae</name>
    <dbReference type="NCBI Taxonomy" id="551994"/>
    <lineage>
        <taxon>Bacteria</taxon>
        <taxon>Pseudomonadati</taxon>
        <taxon>Pseudomonadota</taxon>
        <taxon>Betaproteobacteria</taxon>
        <taxon>Nitrosomonadales</taxon>
        <taxon>Methylophilaceae</taxon>
        <taxon>Methylobacillus</taxon>
    </lineage>
</organism>
<keyword evidence="4" id="KW-1185">Reference proteome</keyword>
<feature type="region of interest" description="Disordered" evidence="1">
    <location>
        <begin position="30"/>
        <end position="72"/>
    </location>
</feature>
<dbReference type="OrthoDB" id="9182157at2"/>
<keyword evidence="2" id="KW-0732">Signal</keyword>
<proteinExistence type="predicted"/>
<gene>
    <name evidence="3" type="ORF">SAMN05192560_1185</name>
</gene>
<reference evidence="4" key="1">
    <citation type="submission" date="2017-06" db="EMBL/GenBank/DDBJ databases">
        <authorList>
            <person name="Varghese N."/>
            <person name="Submissions S."/>
        </authorList>
    </citation>
    <scope>NUCLEOTIDE SEQUENCE [LARGE SCALE GENOMIC DNA]</scope>
    <source>
        <strain evidence="4">Ca-68</strain>
    </source>
</reference>
<evidence type="ECO:0000313" key="3">
    <source>
        <dbReference type="EMBL" id="SNR80564.1"/>
    </source>
</evidence>
<name>A0A238ZCY3_9PROT</name>
<protein>
    <recommendedName>
        <fullName evidence="5">Nickel/cobalt transporter regulator</fullName>
    </recommendedName>
</protein>
<feature type="signal peptide" evidence="2">
    <location>
        <begin position="1"/>
        <end position="29"/>
    </location>
</feature>
<accession>A0A238ZCY3</accession>
<dbReference type="AlphaFoldDB" id="A0A238ZCY3"/>
<feature type="chain" id="PRO_5013144957" description="Nickel/cobalt transporter regulator" evidence="2">
    <location>
        <begin position="30"/>
        <end position="175"/>
    </location>
</feature>